<dbReference type="InterPro" id="IPR007627">
    <property type="entry name" value="RNA_pol_sigma70_r2"/>
</dbReference>
<dbReference type="InterPro" id="IPR013324">
    <property type="entry name" value="RNA_pol_sigma_r3/r4-like"/>
</dbReference>
<dbReference type="InterPro" id="IPR013325">
    <property type="entry name" value="RNA_pol_sigma_r2"/>
</dbReference>
<evidence type="ECO:0000256" key="3">
    <source>
        <dbReference type="ARBA" id="ARBA00023082"/>
    </source>
</evidence>
<reference evidence="10" key="1">
    <citation type="submission" date="2017-06" db="EMBL/GenBank/DDBJ databases">
        <title>Genome analysis of Fimbriiglobus ruber SP5, the first member of the order Planctomycetales with confirmed chitinolytic capability.</title>
        <authorList>
            <person name="Ravin N.V."/>
            <person name="Rakitin A.L."/>
            <person name="Ivanova A.A."/>
            <person name="Beletsky A.V."/>
            <person name="Kulichevskaya I.S."/>
            <person name="Mardanov A.V."/>
            <person name="Dedysh S.N."/>
        </authorList>
    </citation>
    <scope>NUCLEOTIDE SEQUENCE [LARGE SCALE GENOMIC DNA]</scope>
    <source>
        <strain evidence="10">SP5</strain>
    </source>
</reference>
<dbReference type="CDD" id="cd06171">
    <property type="entry name" value="Sigma70_r4"/>
    <property type="match status" value="1"/>
</dbReference>
<keyword evidence="10" id="KW-1185">Reference proteome</keyword>
<dbReference type="Proteomes" id="UP000214646">
    <property type="component" value="Unassembled WGS sequence"/>
</dbReference>
<feature type="transmembrane region" description="Helical" evidence="6">
    <location>
        <begin position="225"/>
        <end position="249"/>
    </location>
</feature>
<evidence type="ECO:0000256" key="2">
    <source>
        <dbReference type="ARBA" id="ARBA00023015"/>
    </source>
</evidence>
<keyword evidence="6" id="KW-0472">Membrane</keyword>
<evidence type="ECO:0000313" key="10">
    <source>
        <dbReference type="Proteomes" id="UP000214646"/>
    </source>
</evidence>
<dbReference type="SUPFAM" id="SSF88659">
    <property type="entry name" value="Sigma3 and sigma4 domains of RNA polymerase sigma factors"/>
    <property type="match status" value="1"/>
</dbReference>
<dbReference type="AlphaFoldDB" id="A0A225D5G7"/>
<keyword evidence="4" id="KW-0804">Transcription</keyword>
<dbReference type="Pfam" id="PF04542">
    <property type="entry name" value="Sigma70_r2"/>
    <property type="match status" value="1"/>
</dbReference>
<evidence type="ECO:0000256" key="6">
    <source>
        <dbReference type="SAM" id="Phobius"/>
    </source>
</evidence>
<protein>
    <submittedName>
        <fullName evidence="9">Putative RNA polymerase sigma factor</fullName>
    </submittedName>
</protein>
<keyword evidence="3" id="KW-0731">Sigma factor</keyword>
<feature type="domain" description="RNA polymerase sigma-70 region 2" evidence="7">
    <location>
        <begin position="47"/>
        <end position="111"/>
    </location>
</feature>
<proteinExistence type="inferred from homology"/>
<evidence type="ECO:0000256" key="4">
    <source>
        <dbReference type="ARBA" id="ARBA00023163"/>
    </source>
</evidence>
<organism evidence="9 10">
    <name type="scientific">Fimbriiglobus ruber</name>
    <dbReference type="NCBI Taxonomy" id="1908690"/>
    <lineage>
        <taxon>Bacteria</taxon>
        <taxon>Pseudomonadati</taxon>
        <taxon>Planctomycetota</taxon>
        <taxon>Planctomycetia</taxon>
        <taxon>Gemmatales</taxon>
        <taxon>Gemmataceae</taxon>
        <taxon>Fimbriiglobus</taxon>
    </lineage>
</organism>
<dbReference type="InterPro" id="IPR039425">
    <property type="entry name" value="RNA_pol_sigma-70-like"/>
</dbReference>
<dbReference type="PANTHER" id="PTHR43133:SF51">
    <property type="entry name" value="RNA POLYMERASE SIGMA FACTOR"/>
    <property type="match status" value="1"/>
</dbReference>
<dbReference type="GO" id="GO:0006352">
    <property type="term" value="P:DNA-templated transcription initiation"/>
    <property type="evidence" value="ECO:0007669"/>
    <property type="project" value="InterPro"/>
</dbReference>
<dbReference type="NCBIfam" id="TIGR02937">
    <property type="entry name" value="sigma70-ECF"/>
    <property type="match status" value="1"/>
</dbReference>
<evidence type="ECO:0000313" key="9">
    <source>
        <dbReference type="EMBL" id="OWK36722.1"/>
    </source>
</evidence>
<keyword evidence="2" id="KW-0805">Transcription regulation</keyword>
<evidence type="ECO:0000256" key="5">
    <source>
        <dbReference type="SAM" id="MobiDB-lite"/>
    </source>
</evidence>
<accession>A0A225D5G7</accession>
<keyword evidence="6" id="KW-0812">Transmembrane</keyword>
<dbReference type="RefSeq" id="WP_088259691.1">
    <property type="nucleotide sequence ID" value="NZ_NIDE01000017.1"/>
</dbReference>
<sequence length="413" mass="44248">MPSGAVYTLLRHLRGCPPEPGGGLPSDTELLARFEGTRDEAAFEEILRRHGPLVWGVCRRVLSNRADAEDAFQATFLVLANRAGAVRKPGALGYWLYGVANRVARRMRARRVPLPLDPQSPGAVAVEARPATDAVTAHDFLAALDEELLRLPVRYQAALVHYFLREQTQDEAARSLNVSLSTLKRRVAVGREMLRTRLAGRGIDLAVLLVGVGVAGTAAGDGVRATTLAAVLAGPGAAGFVSPTVINVAEGVTKAMWRTKLRAWATGAALAAVAAGGIGYFAYTGFSQDDVPRVAKPGGQPAADAKPGAPKPTLEPRPDDDLRQSRQEKLRLAREGLARQLEVTRGTDRAQAVYEWSLRVLDAERELDPSAAGTVAAARGHLDRMKTNVALADAVFETGRGKLWKKKQPTIAE</sequence>
<name>A0A225D5G7_9BACT</name>
<dbReference type="InterPro" id="IPR036388">
    <property type="entry name" value="WH-like_DNA-bd_sf"/>
</dbReference>
<evidence type="ECO:0000259" key="8">
    <source>
        <dbReference type="Pfam" id="PF08281"/>
    </source>
</evidence>
<feature type="domain" description="RNA polymerase sigma factor 70 region 4 type 2" evidence="8">
    <location>
        <begin position="142"/>
        <end position="193"/>
    </location>
</feature>
<feature type="transmembrane region" description="Helical" evidence="6">
    <location>
        <begin position="198"/>
        <end position="219"/>
    </location>
</feature>
<dbReference type="InterPro" id="IPR014284">
    <property type="entry name" value="RNA_pol_sigma-70_dom"/>
</dbReference>
<dbReference type="Gene3D" id="1.10.1740.10">
    <property type="match status" value="1"/>
</dbReference>
<dbReference type="EMBL" id="NIDE01000017">
    <property type="protein sequence ID" value="OWK36722.1"/>
    <property type="molecule type" value="Genomic_DNA"/>
</dbReference>
<comment type="caution">
    <text evidence="9">The sequence shown here is derived from an EMBL/GenBank/DDBJ whole genome shotgun (WGS) entry which is preliminary data.</text>
</comment>
<gene>
    <name evidence="9" type="ORF">FRUB_09285</name>
</gene>
<evidence type="ECO:0000256" key="1">
    <source>
        <dbReference type="ARBA" id="ARBA00010641"/>
    </source>
</evidence>
<keyword evidence="6" id="KW-1133">Transmembrane helix</keyword>
<dbReference type="Gene3D" id="1.10.10.10">
    <property type="entry name" value="Winged helix-like DNA-binding domain superfamily/Winged helix DNA-binding domain"/>
    <property type="match status" value="1"/>
</dbReference>
<dbReference type="PANTHER" id="PTHR43133">
    <property type="entry name" value="RNA POLYMERASE ECF-TYPE SIGMA FACTO"/>
    <property type="match status" value="1"/>
</dbReference>
<dbReference type="SUPFAM" id="SSF88946">
    <property type="entry name" value="Sigma2 domain of RNA polymerase sigma factors"/>
    <property type="match status" value="1"/>
</dbReference>
<dbReference type="Pfam" id="PF08281">
    <property type="entry name" value="Sigma70_r4_2"/>
    <property type="match status" value="1"/>
</dbReference>
<dbReference type="InterPro" id="IPR013249">
    <property type="entry name" value="RNA_pol_sigma70_r4_t2"/>
</dbReference>
<feature type="compositionally biased region" description="Basic and acidic residues" evidence="5">
    <location>
        <begin position="314"/>
        <end position="323"/>
    </location>
</feature>
<feature type="region of interest" description="Disordered" evidence="5">
    <location>
        <begin position="292"/>
        <end position="323"/>
    </location>
</feature>
<comment type="similarity">
    <text evidence="1">Belongs to the sigma-70 factor family. ECF subfamily.</text>
</comment>
<dbReference type="GO" id="GO:0016987">
    <property type="term" value="F:sigma factor activity"/>
    <property type="evidence" value="ECO:0007669"/>
    <property type="project" value="UniProtKB-KW"/>
</dbReference>
<dbReference type="OrthoDB" id="291047at2"/>
<evidence type="ECO:0000259" key="7">
    <source>
        <dbReference type="Pfam" id="PF04542"/>
    </source>
</evidence>
<feature type="transmembrane region" description="Helical" evidence="6">
    <location>
        <begin position="261"/>
        <end position="283"/>
    </location>
</feature>
<dbReference type="GO" id="GO:0003677">
    <property type="term" value="F:DNA binding"/>
    <property type="evidence" value="ECO:0007669"/>
    <property type="project" value="InterPro"/>
</dbReference>
<feature type="compositionally biased region" description="Low complexity" evidence="5">
    <location>
        <begin position="295"/>
        <end position="308"/>
    </location>
</feature>